<keyword evidence="2" id="KW-1185">Reference proteome</keyword>
<dbReference type="AlphaFoldDB" id="A0AAE9Y7D2"/>
<reference evidence="1" key="1">
    <citation type="submission" date="2023-01" db="EMBL/GenBank/DDBJ databases">
        <title>The diversity of Class Acidimicrobiia in South China Sea sediment environments and the proposal of Iamia marina sp. nov., a novel species of the genus Iamia.</title>
        <authorList>
            <person name="He Y."/>
            <person name="Tian X."/>
        </authorList>
    </citation>
    <scope>NUCLEOTIDE SEQUENCE</scope>
    <source>
        <strain evidence="1">DSM 19957</strain>
    </source>
</reference>
<dbReference type="KEGG" id="ima:PO878_06185"/>
<dbReference type="Proteomes" id="UP001216390">
    <property type="component" value="Chromosome"/>
</dbReference>
<organism evidence="1 2">
    <name type="scientific">Iamia majanohamensis</name>
    <dbReference type="NCBI Taxonomy" id="467976"/>
    <lineage>
        <taxon>Bacteria</taxon>
        <taxon>Bacillati</taxon>
        <taxon>Actinomycetota</taxon>
        <taxon>Acidimicrobiia</taxon>
        <taxon>Acidimicrobiales</taxon>
        <taxon>Iamiaceae</taxon>
        <taxon>Iamia</taxon>
    </lineage>
</organism>
<evidence type="ECO:0000313" key="2">
    <source>
        <dbReference type="Proteomes" id="UP001216390"/>
    </source>
</evidence>
<sequence length="75" mass="7372">MPPSPLPDGTHDAIVVDADEAPGGAVVLHLAVLGGPHKGEVVEVRGPVGVDPLDALGVPATLTVADGAPSVRLDP</sequence>
<protein>
    <submittedName>
        <fullName evidence="1">Uncharacterized protein</fullName>
    </submittedName>
</protein>
<dbReference type="RefSeq" id="WP_272737832.1">
    <property type="nucleotide sequence ID" value="NZ_CP116942.1"/>
</dbReference>
<evidence type="ECO:0000313" key="1">
    <source>
        <dbReference type="EMBL" id="WCO68315.1"/>
    </source>
</evidence>
<gene>
    <name evidence="1" type="ORF">PO878_06185</name>
</gene>
<accession>A0AAE9Y7D2</accession>
<name>A0AAE9Y7D2_9ACTN</name>
<proteinExistence type="predicted"/>
<dbReference type="EMBL" id="CP116942">
    <property type="protein sequence ID" value="WCO68315.1"/>
    <property type="molecule type" value="Genomic_DNA"/>
</dbReference>